<dbReference type="OrthoDB" id="6194452at2"/>
<reference evidence="2 3" key="1">
    <citation type="submission" date="2018-05" db="EMBL/GenBank/DDBJ databases">
        <title>Genomic Encyclopedia of Type Strains, Phase IV (KMG-IV): sequencing the most valuable type-strain genomes for metagenomic binning, comparative biology and taxonomic classification.</title>
        <authorList>
            <person name="Goeker M."/>
        </authorList>
    </citation>
    <scope>NUCLEOTIDE SEQUENCE [LARGE SCALE GENOMIC DNA]</scope>
    <source>
        <strain evidence="2 3">DSM 25350</strain>
    </source>
</reference>
<dbReference type="InterPro" id="IPR000160">
    <property type="entry name" value="GGDEF_dom"/>
</dbReference>
<evidence type="ECO:0000259" key="1">
    <source>
        <dbReference type="PROSITE" id="PS50887"/>
    </source>
</evidence>
<name>A0A316FVN2_9GAMM</name>
<dbReference type="InterPro" id="IPR035965">
    <property type="entry name" value="PAS-like_dom_sf"/>
</dbReference>
<dbReference type="Proteomes" id="UP000245790">
    <property type="component" value="Unassembled WGS sequence"/>
</dbReference>
<protein>
    <submittedName>
        <fullName evidence="2">GGDEF domain-containing protein</fullName>
    </submittedName>
</protein>
<feature type="domain" description="GGDEF" evidence="1">
    <location>
        <begin position="143"/>
        <end position="267"/>
    </location>
</feature>
<dbReference type="RefSeq" id="WP_109762784.1">
    <property type="nucleotide sequence ID" value="NZ_QGGU01000004.1"/>
</dbReference>
<dbReference type="EMBL" id="QGGU01000004">
    <property type="protein sequence ID" value="PWK52791.1"/>
    <property type="molecule type" value="Genomic_DNA"/>
</dbReference>
<dbReference type="SUPFAM" id="SSF55073">
    <property type="entry name" value="Nucleotide cyclase"/>
    <property type="match status" value="1"/>
</dbReference>
<evidence type="ECO:0000313" key="3">
    <source>
        <dbReference type="Proteomes" id="UP000245790"/>
    </source>
</evidence>
<dbReference type="InterPro" id="IPR043128">
    <property type="entry name" value="Rev_trsase/Diguanyl_cyclase"/>
</dbReference>
<dbReference type="PROSITE" id="PS50887">
    <property type="entry name" value="GGDEF"/>
    <property type="match status" value="1"/>
</dbReference>
<sequence>MHNTTLFDYQKSVFEILNVSELGLVILDDNRQVIWCNGEFATWLHDEAENLTGKNWLSLPFEPTDDDDQLYCLVSKERNQPLHLQHWKALLPSNPKLTVHYFKVIHSENPQQKGSLKFTGLPKRPNWVQFLDYEVSRSRRYDNPLAVLKVKLVMFGDPDSVSLNNRMNQLMSEVLKDELRWADMIGHSHSGEYLLVLPETTVESSDALKQKIRKAIDKRMQRQFPEQEFDLVFGEAHWSKGDSSGLLLDRVRDDLLIQMQHLMEKYQ</sequence>
<gene>
    <name evidence="2" type="ORF">C8D97_1049</name>
</gene>
<accession>A0A316FVN2</accession>
<dbReference type="Gene3D" id="3.30.70.270">
    <property type="match status" value="1"/>
</dbReference>
<dbReference type="InterPro" id="IPR029787">
    <property type="entry name" value="Nucleotide_cyclase"/>
</dbReference>
<proteinExistence type="predicted"/>
<dbReference type="AlphaFoldDB" id="A0A316FVN2"/>
<comment type="caution">
    <text evidence="2">The sequence shown here is derived from an EMBL/GenBank/DDBJ whole genome shotgun (WGS) entry which is preliminary data.</text>
</comment>
<dbReference type="SUPFAM" id="SSF55785">
    <property type="entry name" value="PYP-like sensor domain (PAS domain)"/>
    <property type="match status" value="1"/>
</dbReference>
<organism evidence="2 3">
    <name type="scientific">Pleionea mediterranea</name>
    <dbReference type="NCBI Taxonomy" id="523701"/>
    <lineage>
        <taxon>Bacteria</taxon>
        <taxon>Pseudomonadati</taxon>
        <taxon>Pseudomonadota</taxon>
        <taxon>Gammaproteobacteria</taxon>
        <taxon>Oceanospirillales</taxon>
        <taxon>Pleioneaceae</taxon>
        <taxon>Pleionea</taxon>
    </lineage>
</organism>
<evidence type="ECO:0000313" key="2">
    <source>
        <dbReference type="EMBL" id="PWK52791.1"/>
    </source>
</evidence>
<keyword evidence="3" id="KW-1185">Reference proteome</keyword>